<keyword evidence="11" id="KW-1185">Reference proteome</keyword>
<evidence type="ECO:0000313" key="10">
    <source>
        <dbReference type="Ensembl" id="ENSOMEP00000017532.1"/>
    </source>
</evidence>
<evidence type="ECO:0000256" key="1">
    <source>
        <dbReference type="ARBA" id="ARBA00004371"/>
    </source>
</evidence>
<proteinExistence type="inferred from homology"/>
<name>A0A3B3CI59_ORYME</name>
<reference evidence="10" key="1">
    <citation type="submission" date="2025-08" db="UniProtKB">
        <authorList>
            <consortium name="Ensembl"/>
        </authorList>
    </citation>
    <scope>IDENTIFICATION</scope>
</reference>
<dbReference type="Pfam" id="PF02089">
    <property type="entry name" value="Palm_thioest"/>
    <property type="match status" value="1"/>
</dbReference>
<evidence type="ECO:0000256" key="5">
    <source>
        <dbReference type="ARBA" id="ARBA00023180"/>
    </source>
</evidence>
<dbReference type="InterPro" id="IPR029058">
    <property type="entry name" value="AB_hydrolase_fold"/>
</dbReference>
<dbReference type="Gene3D" id="3.40.50.1820">
    <property type="entry name" value="alpha/beta hydrolase"/>
    <property type="match status" value="1"/>
</dbReference>
<dbReference type="STRING" id="30732.ENSOMEP00000017532"/>
<dbReference type="GO" id="GO:0098599">
    <property type="term" value="F:palmitoyl hydrolase activity"/>
    <property type="evidence" value="ECO:0007669"/>
    <property type="project" value="UniProtKB-ARBA"/>
</dbReference>
<dbReference type="EC" id="3.1.2.2" evidence="7"/>
<evidence type="ECO:0000256" key="6">
    <source>
        <dbReference type="ARBA" id="ARBA00023228"/>
    </source>
</evidence>
<comment type="subcellular location">
    <subcellularLocation>
        <location evidence="1">Lysosome</location>
    </subcellularLocation>
</comment>
<comment type="similarity">
    <text evidence="2">Belongs to the palmitoyl-protein thioesterase family.</text>
</comment>
<dbReference type="SUPFAM" id="SSF53474">
    <property type="entry name" value="alpha/beta-Hydrolases"/>
    <property type="match status" value="1"/>
</dbReference>
<dbReference type="Ensembl" id="ENSOMET00000026290.1">
    <property type="protein sequence ID" value="ENSOMEP00000017532.1"/>
    <property type="gene ID" value="ENSOMEG00000019387.1"/>
</dbReference>
<protein>
    <recommendedName>
        <fullName evidence="7">palmitoyl-CoA hydrolase</fullName>
        <ecNumber evidence="7">3.1.2.2</ecNumber>
    </recommendedName>
</protein>
<keyword evidence="5" id="KW-0325">Glycoprotein</keyword>
<organism evidence="10 11">
    <name type="scientific">Oryzias melastigma</name>
    <name type="common">Marine medaka</name>
    <dbReference type="NCBI Taxonomy" id="30732"/>
    <lineage>
        <taxon>Eukaryota</taxon>
        <taxon>Metazoa</taxon>
        <taxon>Chordata</taxon>
        <taxon>Craniata</taxon>
        <taxon>Vertebrata</taxon>
        <taxon>Euteleostomi</taxon>
        <taxon>Actinopterygii</taxon>
        <taxon>Neopterygii</taxon>
        <taxon>Teleostei</taxon>
        <taxon>Neoteleostei</taxon>
        <taxon>Acanthomorphata</taxon>
        <taxon>Ovalentaria</taxon>
        <taxon>Atherinomorphae</taxon>
        <taxon>Beloniformes</taxon>
        <taxon>Adrianichthyidae</taxon>
        <taxon>Oryziinae</taxon>
        <taxon>Oryzias</taxon>
    </lineage>
</organism>
<evidence type="ECO:0000256" key="8">
    <source>
        <dbReference type="ARBA" id="ARBA00093223"/>
    </source>
</evidence>
<accession>A0A3B3CI59</accession>
<dbReference type="FunFam" id="3.40.50.1820:FF:000037">
    <property type="entry name" value="Lysosomal thioesterase PPT2 homolog"/>
    <property type="match status" value="1"/>
</dbReference>
<evidence type="ECO:0000256" key="4">
    <source>
        <dbReference type="ARBA" id="ARBA00022801"/>
    </source>
</evidence>
<keyword evidence="4" id="KW-0378">Hydrolase</keyword>
<dbReference type="GeneTree" id="ENSGT00940000155779"/>
<dbReference type="AlphaFoldDB" id="A0A3B3CI59"/>
<dbReference type="GO" id="GO:0016790">
    <property type="term" value="F:thiolester hydrolase activity"/>
    <property type="evidence" value="ECO:0007669"/>
    <property type="project" value="UniProtKB-ARBA"/>
</dbReference>
<evidence type="ECO:0000256" key="7">
    <source>
        <dbReference type="ARBA" id="ARBA00038848"/>
    </source>
</evidence>
<sequence length="321" mass="36641">MSLHGHKNREKSTEGVFPNCMRMKTFSFSVTSAVIMLLLAAGCTSGYKPVILVHGVFSGPSSFKNLSRFIKKAHPGTEVTAIDLFNNEKSTKSMWKQIDDFAKVIQKIMEKSPEGVHLLCYSQGGLICRGVLSKLPNHNVHNFIVLSSPLAGQFGVPEMLHEFIPVSGRKLVYLICYRRVVQRHFSICNYWNDPHRRVKDLKFNNFLPLLNGEKAHGKMAGKWKKNFLRIKKLVLIGGPGDDVITPWQSRYPCLCSFTSHYMNESLCSMMFNQIFYRKNTFGLKTLDTRGDLIVCTQSGVKHMEWHSNQSVFEKCIQKWLD</sequence>
<evidence type="ECO:0000256" key="9">
    <source>
        <dbReference type="ARBA" id="ARBA00093353"/>
    </source>
</evidence>
<reference evidence="10" key="2">
    <citation type="submission" date="2025-09" db="UniProtKB">
        <authorList>
            <consortium name="Ensembl"/>
        </authorList>
    </citation>
    <scope>IDENTIFICATION</scope>
</reference>
<evidence type="ECO:0000256" key="2">
    <source>
        <dbReference type="ARBA" id="ARBA00010758"/>
    </source>
</evidence>
<dbReference type="GO" id="GO:0005764">
    <property type="term" value="C:lysosome"/>
    <property type="evidence" value="ECO:0007669"/>
    <property type="project" value="UniProtKB-SubCell"/>
</dbReference>
<dbReference type="PaxDb" id="30732-ENSOMEP00000017532"/>
<evidence type="ECO:0000256" key="3">
    <source>
        <dbReference type="ARBA" id="ARBA00022729"/>
    </source>
</evidence>
<dbReference type="PANTHER" id="PTHR11247:SF71">
    <property type="entry name" value="ZGC:66024"/>
    <property type="match status" value="1"/>
</dbReference>
<evidence type="ECO:0000313" key="11">
    <source>
        <dbReference type="Proteomes" id="UP000261560"/>
    </source>
</evidence>
<dbReference type="PANTHER" id="PTHR11247">
    <property type="entry name" value="PALMITOYL-PROTEIN THIOESTERASE/DOLICHYLDIPHOSPHATASE 1"/>
    <property type="match status" value="1"/>
</dbReference>
<keyword evidence="6" id="KW-0458">Lysosome</keyword>
<comment type="catalytic activity">
    <reaction evidence="8">
        <text>S-hexadecanoyl-N-acetylcysteamine + H2O = N-acetylcysteamine + hexadecanoate + H(+)</text>
        <dbReference type="Rhea" id="RHEA:84099"/>
        <dbReference type="ChEBI" id="CHEBI:7896"/>
        <dbReference type="ChEBI" id="CHEBI:15377"/>
        <dbReference type="ChEBI" id="CHEBI:15378"/>
        <dbReference type="ChEBI" id="CHEBI:74410"/>
        <dbReference type="ChEBI" id="CHEBI:233601"/>
    </reaction>
</comment>
<dbReference type="Proteomes" id="UP000261560">
    <property type="component" value="Unplaced"/>
</dbReference>
<comment type="function">
    <text evidence="9">Catalyzes the cleavage of thioester bonds from S-palmitoyl-CoA or S-palmitoyl-N-acetylcysteamine (unbranched structures) but does not have activity against palmitoylcysteine or palmitoylated proteins, branched structures or bulky head groups. Conversely, hydrolyzes both long and short chain fatty acyl-CoA substrate.</text>
</comment>
<keyword evidence="3" id="KW-0732">Signal</keyword>